<dbReference type="Pfam" id="PF03006">
    <property type="entry name" value="HlyIII"/>
    <property type="match status" value="1"/>
</dbReference>
<evidence type="ECO:0000256" key="5">
    <source>
        <dbReference type="ARBA" id="ARBA00023136"/>
    </source>
</evidence>
<protein>
    <submittedName>
        <fullName evidence="8">Uncharacterized protein</fullName>
    </submittedName>
</protein>
<feature type="transmembrane region" description="Helical" evidence="7">
    <location>
        <begin position="115"/>
        <end position="139"/>
    </location>
</feature>
<evidence type="ECO:0000256" key="6">
    <source>
        <dbReference type="PIRSR" id="PIRSR604254-1"/>
    </source>
</evidence>
<dbReference type="GO" id="GO:0016020">
    <property type="term" value="C:membrane"/>
    <property type="evidence" value="ECO:0007669"/>
    <property type="project" value="UniProtKB-SubCell"/>
</dbReference>
<dbReference type="VEuPathDB" id="FungiDB:ASPCADRAFT_132451"/>
<comment type="subcellular location">
    <subcellularLocation>
        <location evidence="1">Membrane</location>
        <topology evidence="1">Multi-pass membrane protein</topology>
    </subcellularLocation>
</comment>
<evidence type="ECO:0000313" key="8">
    <source>
        <dbReference type="EMBL" id="OOF93425.1"/>
    </source>
</evidence>
<feature type="transmembrane region" description="Helical" evidence="7">
    <location>
        <begin position="177"/>
        <end position="198"/>
    </location>
</feature>
<name>A0A1R3RG11_ASPC5</name>
<organism evidence="8 9">
    <name type="scientific">Aspergillus carbonarius (strain ITEM 5010)</name>
    <dbReference type="NCBI Taxonomy" id="602072"/>
    <lineage>
        <taxon>Eukaryota</taxon>
        <taxon>Fungi</taxon>
        <taxon>Dikarya</taxon>
        <taxon>Ascomycota</taxon>
        <taxon>Pezizomycotina</taxon>
        <taxon>Eurotiomycetes</taxon>
        <taxon>Eurotiomycetidae</taxon>
        <taxon>Eurotiales</taxon>
        <taxon>Aspergillaceae</taxon>
        <taxon>Aspergillus</taxon>
        <taxon>Aspergillus subgen. Circumdati</taxon>
    </lineage>
</organism>
<dbReference type="AlphaFoldDB" id="A0A1R3RG11"/>
<comment type="similarity">
    <text evidence="2">Belongs to the ADIPOR family.</text>
</comment>
<feature type="transmembrane region" description="Helical" evidence="7">
    <location>
        <begin position="145"/>
        <end position="165"/>
    </location>
</feature>
<gene>
    <name evidence="8" type="ORF">ASPCADRAFT_132451</name>
</gene>
<dbReference type="InterPro" id="IPR004254">
    <property type="entry name" value="AdipoR/HlyIII-related"/>
</dbReference>
<proteinExistence type="inferred from homology"/>
<sequence length="279" mass="31785">MSSTLRPRLHIHTSTRTLSSFPPIPIPTHLRPLPPTTTLLSRQLWTTLHPSTLSIYTHFLPSLLLFILTIFISITINSPAKPILILNLLAATTTLLLSTTYHLHEHTPPTTANQFLCYDYTGIILLIVANYITGLYFGFYSHQDLSWRYISLILLLSTFPITTHLTPRYQSLEFDNLRVISLVLTALTALIPIVHGYGLYGGEYLWNVGVGWYLFEGAVFILGVGVYWTRIPERWFPESFWVEVCNSHVVWHVCVVVGIGVHFMGVISVIQFWFGKEML</sequence>
<evidence type="ECO:0000256" key="4">
    <source>
        <dbReference type="ARBA" id="ARBA00022989"/>
    </source>
</evidence>
<keyword evidence="6" id="KW-0479">Metal-binding</keyword>
<keyword evidence="6" id="KW-0862">Zinc</keyword>
<dbReference type="STRING" id="602072.A0A1R3RG11"/>
<evidence type="ECO:0000313" key="9">
    <source>
        <dbReference type="Proteomes" id="UP000188318"/>
    </source>
</evidence>
<feature type="binding site" evidence="6">
    <location>
        <position position="102"/>
    </location>
    <ligand>
        <name>Zn(2+)</name>
        <dbReference type="ChEBI" id="CHEBI:29105"/>
    </ligand>
</feature>
<feature type="transmembrane region" description="Helical" evidence="7">
    <location>
        <begin position="55"/>
        <end position="76"/>
    </location>
</feature>
<dbReference type="EMBL" id="KV907504">
    <property type="protein sequence ID" value="OOF93425.1"/>
    <property type="molecule type" value="Genomic_DNA"/>
</dbReference>
<dbReference type="GO" id="GO:0046872">
    <property type="term" value="F:metal ion binding"/>
    <property type="evidence" value="ECO:0007669"/>
    <property type="project" value="UniProtKB-KW"/>
</dbReference>
<feature type="transmembrane region" description="Helical" evidence="7">
    <location>
        <begin position="82"/>
        <end position="103"/>
    </location>
</feature>
<evidence type="ECO:0000256" key="3">
    <source>
        <dbReference type="ARBA" id="ARBA00022692"/>
    </source>
</evidence>
<dbReference type="OMA" id="YHANNGH"/>
<keyword evidence="4 7" id="KW-1133">Transmembrane helix</keyword>
<dbReference type="GO" id="GO:0038023">
    <property type="term" value="F:signaling receptor activity"/>
    <property type="evidence" value="ECO:0007669"/>
    <property type="project" value="TreeGrafter"/>
</dbReference>
<dbReference type="Proteomes" id="UP000188318">
    <property type="component" value="Unassembled WGS sequence"/>
</dbReference>
<evidence type="ECO:0000256" key="1">
    <source>
        <dbReference type="ARBA" id="ARBA00004141"/>
    </source>
</evidence>
<dbReference type="PANTHER" id="PTHR20855">
    <property type="entry name" value="ADIPOR/PROGESTIN RECEPTOR-RELATED"/>
    <property type="match status" value="1"/>
</dbReference>
<feature type="transmembrane region" description="Helical" evidence="7">
    <location>
        <begin position="210"/>
        <end position="228"/>
    </location>
</feature>
<reference evidence="9" key="1">
    <citation type="journal article" date="2017" name="Genome Biol.">
        <title>Comparative genomics reveals high biological diversity and specific adaptations in the industrially and medically important fungal genus Aspergillus.</title>
        <authorList>
            <person name="de Vries R.P."/>
            <person name="Riley R."/>
            <person name="Wiebenga A."/>
            <person name="Aguilar-Osorio G."/>
            <person name="Amillis S."/>
            <person name="Uchima C.A."/>
            <person name="Anderluh G."/>
            <person name="Asadollahi M."/>
            <person name="Askin M."/>
            <person name="Barry K."/>
            <person name="Battaglia E."/>
            <person name="Bayram O."/>
            <person name="Benocci T."/>
            <person name="Braus-Stromeyer S.A."/>
            <person name="Caldana C."/>
            <person name="Canovas D."/>
            <person name="Cerqueira G.C."/>
            <person name="Chen F."/>
            <person name="Chen W."/>
            <person name="Choi C."/>
            <person name="Clum A."/>
            <person name="Dos Santos R.A."/>
            <person name="Damasio A.R."/>
            <person name="Diallinas G."/>
            <person name="Emri T."/>
            <person name="Fekete E."/>
            <person name="Flipphi M."/>
            <person name="Freyberg S."/>
            <person name="Gallo A."/>
            <person name="Gournas C."/>
            <person name="Habgood R."/>
            <person name="Hainaut M."/>
            <person name="Harispe M.L."/>
            <person name="Henrissat B."/>
            <person name="Hilden K.S."/>
            <person name="Hope R."/>
            <person name="Hossain A."/>
            <person name="Karabika E."/>
            <person name="Karaffa L."/>
            <person name="Karanyi Z."/>
            <person name="Krasevec N."/>
            <person name="Kuo A."/>
            <person name="Kusch H."/>
            <person name="LaButti K."/>
            <person name="Lagendijk E.L."/>
            <person name="Lapidus A."/>
            <person name="Levasseur A."/>
            <person name="Lindquist E."/>
            <person name="Lipzen A."/>
            <person name="Logrieco A.F."/>
            <person name="MacCabe A."/>
            <person name="Maekelae M.R."/>
            <person name="Malavazi I."/>
            <person name="Melin P."/>
            <person name="Meyer V."/>
            <person name="Mielnichuk N."/>
            <person name="Miskei M."/>
            <person name="Molnar A.P."/>
            <person name="Mule G."/>
            <person name="Ngan C.Y."/>
            <person name="Orejas M."/>
            <person name="Orosz E."/>
            <person name="Ouedraogo J.P."/>
            <person name="Overkamp K.M."/>
            <person name="Park H.-S."/>
            <person name="Perrone G."/>
            <person name="Piumi F."/>
            <person name="Punt P.J."/>
            <person name="Ram A.F."/>
            <person name="Ramon A."/>
            <person name="Rauscher S."/>
            <person name="Record E."/>
            <person name="Riano-Pachon D.M."/>
            <person name="Robert V."/>
            <person name="Roehrig J."/>
            <person name="Ruller R."/>
            <person name="Salamov A."/>
            <person name="Salih N.S."/>
            <person name="Samson R.A."/>
            <person name="Sandor E."/>
            <person name="Sanguinetti M."/>
            <person name="Schuetze T."/>
            <person name="Sepcic K."/>
            <person name="Shelest E."/>
            <person name="Sherlock G."/>
            <person name="Sophianopoulou V."/>
            <person name="Squina F.M."/>
            <person name="Sun H."/>
            <person name="Susca A."/>
            <person name="Todd R.B."/>
            <person name="Tsang A."/>
            <person name="Unkles S.E."/>
            <person name="van de Wiele N."/>
            <person name="van Rossen-Uffink D."/>
            <person name="Oliveira J.V."/>
            <person name="Vesth T.C."/>
            <person name="Visser J."/>
            <person name="Yu J.-H."/>
            <person name="Zhou M."/>
            <person name="Andersen M.R."/>
            <person name="Archer D.B."/>
            <person name="Baker S.E."/>
            <person name="Benoit I."/>
            <person name="Brakhage A.A."/>
            <person name="Braus G.H."/>
            <person name="Fischer R."/>
            <person name="Frisvad J.C."/>
            <person name="Goldman G.H."/>
            <person name="Houbraken J."/>
            <person name="Oakley B."/>
            <person name="Pocsi I."/>
            <person name="Scazzocchio C."/>
            <person name="Seiboth B."/>
            <person name="vanKuyk P.A."/>
            <person name="Wortman J."/>
            <person name="Dyer P.S."/>
            <person name="Grigoriev I.V."/>
        </authorList>
    </citation>
    <scope>NUCLEOTIDE SEQUENCE [LARGE SCALE GENOMIC DNA]</scope>
    <source>
        <strain evidence="9">ITEM 5010</strain>
    </source>
</reference>
<feature type="transmembrane region" description="Helical" evidence="7">
    <location>
        <begin position="249"/>
        <end position="274"/>
    </location>
</feature>
<accession>A0A1R3RG11</accession>
<dbReference type="PANTHER" id="PTHR20855:SF52">
    <property type="entry name" value="ADIPONECTIN RECEPTOR PROTEIN"/>
    <property type="match status" value="1"/>
</dbReference>
<keyword evidence="3 7" id="KW-0812">Transmembrane</keyword>
<keyword evidence="9" id="KW-1185">Reference proteome</keyword>
<keyword evidence="5 7" id="KW-0472">Membrane</keyword>
<evidence type="ECO:0000256" key="7">
    <source>
        <dbReference type="SAM" id="Phobius"/>
    </source>
</evidence>
<feature type="binding site" evidence="6">
    <location>
        <position position="248"/>
    </location>
    <ligand>
        <name>Zn(2+)</name>
        <dbReference type="ChEBI" id="CHEBI:29105"/>
    </ligand>
</feature>
<feature type="binding site" evidence="6">
    <location>
        <position position="252"/>
    </location>
    <ligand>
        <name>Zn(2+)</name>
        <dbReference type="ChEBI" id="CHEBI:29105"/>
    </ligand>
</feature>
<evidence type="ECO:0000256" key="2">
    <source>
        <dbReference type="ARBA" id="ARBA00007018"/>
    </source>
</evidence>